<protein>
    <submittedName>
        <fullName evidence="3">Kelch-like protein 35</fullName>
    </submittedName>
</protein>
<accession>G3IDD7</accession>
<dbReference type="InParanoid" id="G3IDD7"/>
<keyword evidence="2" id="KW-0677">Repeat</keyword>
<dbReference type="InterPro" id="IPR015915">
    <property type="entry name" value="Kelch-typ_b-propeller"/>
</dbReference>
<name>G3IDD7_CRIGR</name>
<dbReference type="EMBL" id="JH002044">
    <property type="protein sequence ID" value="EGW02229.1"/>
    <property type="molecule type" value="Genomic_DNA"/>
</dbReference>
<keyword evidence="1" id="KW-0880">Kelch repeat</keyword>
<dbReference type="SMART" id="SM00612">
    <property type="entry name" value="Kelch"/>
    <property type="match status" value="3"/>
</dbReference>
<dbReference type="STRING" id="10029.G3IDD7"/>
<reference evidence="4" key="1">
    <citation type="journal article" date="2011" name="Nat. Biotechnol.">
        <title>The genomic sequence of the Chinese hamster ovary (CHO)-K1 cell line.</title>
        <authorList>
            <person name="Xu X."/>
            <person name="Nagarajan H."/>
            <person name="Lewis N.E."/>
            <person name="Pan S."/>
            <person name="Cai Z."/>
            <person name="Liu X."/>
            <person name="Chen W."/>
            <person name="Xie M."/>
            <person name="Wang W."/>
            <person name="Hammond S."/>
            <person name="Andersen M.R."/>
            <person name="Neff N."/>
            <person name="Passarelli B."/>
            <person name="Koh W."/>
            <person name="Fan H.C."/>
            <person name="Wang J."/>
            <person name="Gui Y."/>
            <person name="Lee K.H."/>
            <person name="Betenbaugh M.J."/>
            <person name="Quake S.R."/>
            <person name="Famili I."/>
            <person name="Palsson B.O."/>
            <person name="Wang J."/>
        </authorList>
    </citation>
    <scope>NUCLEOTIDE SEQUENCE [LARGE SCALE GENOMIC DNA]</scope>
    <source>
        <strain evidence="4">CHO K1 cell line</strain>
    </source>
</reference>
<dbReference type="Gene3D" id="2.120.10.80">
    <property type="entry name" value="Kelch-type beta propeller"/>
    <property type="match status" value="1"/>
</dbReference>
<dbReference type="Proteomes" id="UP000001075">
    <property type="component" value="Unassembled WGS sequence"/>
</dbReference>
<evidence type="ECO:0000313" key="4">
    <source>
        <dbReference type="Proteomes" id="UP000001075"/>
    </source>
</evidence>
<evidence type="ECO:0000313" key="3">
    <source>
        <dbReference type="EMBL" id="EGW02229.1"/>
    </source>
</evidence>
<dbReference type="InterPro" id="IPR006652">
    <property type="entry name" value="Kelch_1"/>
</dbReference>
<dbReference type="PANTHER" id="PTHR45632">
    <property type="entry name" value="LD33804P"/>
    <property type="match status" value="1"/>
</dbReference>
<dbReference type="PANTHER" id="PTHR45632:SF3">
    <property type="entry name" value="KELCH-LIKE PROTEIN 32"/>
    <property type="match status" value="1"/>
</dbReference>
<proteinExistence type="predicted"/>
<sequence>MWIYRYWVYPHPRFMDLAEVIVVIGGCDRKGLLKLPFADAYHPESQRWTPLPSLPGYTRSEFASCALRNDIYVSGGHINSRDVWMFNSHLHTWIKVASMHKGRWRHKMVALQGQESCGVTVCDGKVHILGGRDEHGESTNSVFTFDPSSGQVEAQPALQRCTSSHGCVTIIQSLSR</sequence>
<dbReference type="SUPFAM" id="SSF117281">
    <property type="entry name" value="Kelch motif"/>
    <property type="match status" value="1"/>
</dbReference>
<dbReference type="Pfam" id="PF01344">
    <property type="entry name" value="Kelch_1"/>
    <property type="match status" value="2"/>
</dbReference>
<dbReference type="AlphaFoldDB" id="G3IDD7"/>
<gene>
    <name evidence="3" type="ORF">I79_021713</name>
</gene>
<evidence type="ECO:0000256" key="1">
    <source>
        <dbReference type="ARBA" id="ARBA00022441"/>
    </source>
</evidence>
<organism evidence="3 4">
    <name type="scientific">Cricetulus griseus</name>
    <name type="common">Chinese hamster</name>
    <name type="synonym">Cricetulus barabensis griseus</name>
    <dbReference type="NCBI Taxonomy" id="10029"/>
    <lineage>
        <taxon>Eukaryota</taxon>
        <taxon>Metazoa</taxon>
        <taxon>Chordata</taxon>
        <taxon>Craniata</taxon>
        <taxon>Vertebrata</taxon>
        <taxon>Euteleostomi</taxon>
        <taxon>Mammalia</taxon>
        <taxon>Eutheria</taxon>
        <taxon>Euarchontoglires</taxon>
        <taxon>Glires</taxon>
        <taxon>Rodentia</taxon>
        <taxon>Myomorpha</taxon>
        <taxon>Muroidea</taxon>
        <taxon>Cricetidae</taxon>
        <taxon>Cricetinae</taxon>
        <taxon>Cricetulus</taxon>
    </lineage>
</organism>
<evidence type="ECO:0000256" key="2">
    <source>
        <dbReference type="ARBA" id="ARBA00022737"/>
    </source>
</evidence>